<protein>
    <submittedName>
        <fullName evidence="1">Uncharacterized protein</fullName>
    </submittedName>
</protein>
<gene>
    <name evidence="1" type="ORF">ACFSJG_16215</name>
</gene>
<dbReference type="EMBL" id="JBHUFB010000012">
    <property type="protein sequence ID" value="MFD1813765.1"/>
    <property type="molecule type" value="Genomic_DNA"/>
</dbReference>
<dbReference type="RefSeq" id="WP_378486257.1">
    <property type="nucleotide sequence ID" value="NZ_JBHUFB010000012.1"/>
</dbReference>
<evidence type="ECO:0000313" key="1">
    <source>
        <dbReference type="EMBL" id="MFD1813765.1"/>
    </source>
</evidence>
<reference evidence="2" key="1">
    <citation type="journal article" date="2019" name="Int. J. Syst. Evol. Microbiol.">
        <title>The Global Catalogue of Microorganisms (GCM) 10K type strain sequencing project: providing services to taxonomists for standard genome sequencing and annotation.</title>
        <authorList>
            <consortium name="The Broad Institute Genomics Platform"/>
            <consortium name="The Broad Institute Genome Sequencing Center for Infectious Disease"/>
            <person name="Wu L."/>
            <person name="Ma J."/>
        </authorList>
    </citation>
    <scope>NUCLEOTIDE SEQUENCE [LARGE SCALE GENOMIC DNA]</scope>
    <source>
        <strain evidence="2">DT72</strain>
    </source>
</reference>
<proteinExistence type="predicted"/>
<accession>A0ABW4P8P0</accession>
<organism evidence="1 2">
    <name type="scientific">Rhodococcus gannanensis</name>
    <dbReference type="NCBI Taxonomy" id="1960308"/>
    <lineage>
        <taxon>Bacteria</taxon>
        <taxon>Bacillati</taxon>
        <taxon>Actinomycetota</taxon>
        <taxon>Actinomycetes</taxon>
        <taxon>Mycobacteriales</taxon>
        <taxon>Nocardiaceae</taxon>
        <taxon>Rhodococcus</taxon>
    </lineage>
</organism>
<name>A0ABW4P8P0_9NOCA</name>
<evidence type="ECO:0000313" key="2">
    <source>
        <dbReference type="Proteomes" id="UP001597286"/>
    </source>
</evidence>
<keyword evidence="2" id="KW-1185">Reference proteome</keyword>
<dbReference type="Proteomes" id="UP001597286">
    <property type="component" value="Unassembled WGS sequence"/>
</dbReference>
<comment type="caution">
    <text evidence="1">The sequence shown here is derived from an EMBL/GenBank/DDBJ whole genome shotgun (WGS) entry which is preliminary data.</text>
</comment>
<sequence length="66" mass="7381">MEMTTPASEEIARLTLARDELAVEVRELQGRLARRTRDLAAVEGEIASLRRVQAELVRRHPELGSG</sequence>